<proteinExistence type="predicted"/>
<dbReference type="PROSITE" id="PS51257">
    <property type="entry name" value="PROKAR_LIPOPROTEIN"/>
    <property type="match status" value="1"/>
</dbReference>
<dbReference type="AlphaFoldDB" id="A0A3P1B5G4"/>
<dbReference type="OrthoDB" id="947938at2"/>
<sequence>MYHKILSVLLCVFFISCNKSENDRTIDFSKDRDFRIINVFNEQMYADLEQRLPDNIKPDAESEESYVTYSYLSLKSNKEYTFLIGNKFMYGTYSVINKDEILLKSEEFGDIPLKIMKEENGCIQIHGDFKAYKSDMMIELDGNTKYYLNLNTDFEKLGKENDIRSVAFNQWRFEPQQKETDDEIKNRLILNLKYIAAYMRVHMYGGFNQIHTAGIHSPFLYAKNGLFLYEWQRVPYFWKHVFHDEKDAKKAFKLLHKTFNEVEAPKFIDNWLAYNESCLQIVIKKLEDEDNL</sequence>
<accession>A0A3P1B5G4</accession>
<dbReference type="RefSeq" id="WP_124898468.1">
    <property type="nucleotide sequence ID" value="NZ_RQTJ01000004.1"/>
</dbReference>
<protein>
    <recommendedName>
        <fullName evidence="3">Lipoprotein</fullName>
    </recommendedName>
</protein>
<name>A0A3P1B5G4_9FLAO</name>
<evidence type="ECO:0000313" key="2">
    <source>
        <dbReference type="Proteomes" id="UP000268372"/>
    </source>
</evidence>
<comment type="caution">
    <text evidence="1">The sequence shown here is derived from an EMBL/GenBank/DDBJ whole genome shotgun (WGS) entry which is preliminary data.</text>
</comment>
<gene>
    <name evidence="1" type="ORF">EG242_03150</name>
</gene>
<dbReference type="Proteomes" id="UP000268372">
    <property type="component" value="Unassembled WGS sequence"/>
</dbReference>
<organism evidence="1 2">
    <name type="scientific">Paenimyroides viscosum</name>
    <dbReference type="NCBI Taxonomy" id="2488729"/>
    <lineage>
        <taxon>Bacteria</taxon>
        <taxon>Pseudomonadati</taxon>
        <taxon>Bacteroidota</taxon>
        <taxon>Flavobacteriia</taxon>
        <taxon>Flavobacteriales</taxon>
        <taxon>Flavobacteriaceae</taxon>
        <taxon>Paenimyroides</taxon>
    </lineage>
</organism>
<evidence type="ECO:0008006" key="3">
    <source>
        <dbReference type="Google" id="ProtNLM"/>
    </source>
</evidence>
<dbReference type="EMBL" id="RQTJ01000004">
    <property type="protein sequence ID" value="RRA96234.1"/>
    <property type="molecule type" value="Genomic_DNA"/>
</dbReference>
<reference evidence="1 2" key="1">
    <citation type="submission" date="2018-11" db="EMBL/GenBank/DDBJ databases">
        <title>Flavobacterium sp. nov., YIM 102796 draft genome.</title>
        <authorList>
            <person name="Li G."/>
            <person name="Jiang Y."/>
        </authorList>
    </citation>
    <scope>NUCLEOTIDE SEQUENCE [LARGE SCALE GENOMIC DNA]</scope>
    <source>
        <strain evidence="1 2">YIM 102796</strain>
    </source>
</reference>
<keyword evidence="2" id="KW-1185">Reference proteome</keyword>
<evidence type="ECO:0000313" key="1">
    <source>
        <dbReference type="EMBL" id="RRA96234.1"/>
    </source>
</evidence>